<dbReference type="Gene3D" id="3.30.1180.10">
    <property type="match status" value="1"/>
</dbReference>
<dbReference type="SUPFAM" id="SSF82549">
    <property type="entry name" value="DAK1/DegV-like"/>
    <property type="match status" value="1"/>
</dbReference>
<accession>A0ABS0LSN1</accession>
<protein>
    <submittedName>
        <fullName evidence="3">DegV family protein</fullName>
    </submittedName>
</protein>
<organism evidence="3 4">
    <name type="scientific">Facklamia lactis</name>
    <dbReference type="NCBI Taxonomy" id="2749967"/>
    <lineage>
        <taxon>Bacteria</taxon>
        <taxon>Bacillati</taxon>
        <taxon>Bacillota</taxon>
        <taxon>Bacilli</taxon>
        <taxon>Lactobacillales</taxon>
        <taxon>Aerococcaceae</taxon>
        <taxon>Facklamia</taxon>
    </lineage>
</organism>
<dbReference type="RefSeq" id="WP_197116007.1">
    <property type="nucleotide sequence ID" value="NZ_JACBXQ010000006.1"/>
</dbReference>
<dbReference type="PANTHER" id="PTHR33434:SF2">
    <property type="entry name" value="FATTY ACID-BINDING PROTEIN TM_1468"/>
    <property type="match status" value="1"/>
</dbReference>
<dbReference type="Proteomes" id="UP000721415">
    <property type="component" value="Unassembled WGS sequence"/>
</dbReference>
<evidence type="ECO:0000256" key="1">
    <source>
        <dbReference type="ARBA" id="ARBA00003238"/>
    </source>
</evidence>
<dbReference type="InterPro" id="IPR050270">
    <property type="entry name" value="DegV_domain_contain"/>
</dbReference>
<proteinExistence type="predicted"/>
<dbReference type="InterPro" id="IPR003797">
    <property type="entry name" value="DegV"/>
</dbReference>
<name>A0ABS0LSN1_9LACT</name>
<evidence type="ECO:0000256" key="2">
    <source>
        <dbReference type="ARBA" id="ARBA00023121"/>
    </source>
</evidence>
<reference evidence="3 4" key="1">
    <citation type="submission" date="2020-07" db="EMBL/GenBank/DDBJ databases">
        <title>Facklamia lactis sp. nov., isolated from raw milk.</title>
        <authorList>
            <person name="Doll E.V."/>
            <person name="Huptas C."/>
            <person name="Staib L."/>
            <person name="Wenning M."/>
            <person name="Scherer S."/>
        </authorList>
    </citation>
    <scope>NUCLEOTIDE SEQUENCE [LARGE SCALE GENOMIC DNA]</scope>
    <source>
        <strain evidence="3 4">DSM 111018</strain>
    </source>
</reference>
<dbReference type="Pfam" id="PF02645">
    <property type="entry name" value="DegV"/>
    <property type="match status" value="1"/>
</dbReference>
<comment type="function">
    <text evidence="1">May bind long-chain fatty acids, such as palmitate, and may play a role in lipid transport or fatty acid metabolism.</text>
</comment>
<dbReference type="Gene3D" id="3.40.50.10170">
    <property type="match status" value="1"/>
</dbReference>
<dbReference type="PROSITE" id="PS51482">
    <property type="entry name" value="DEGV"/>
    <property type="match status" value="1"/>
</dbReference>
<sequence length="290" mass="32468">MKTAIIVDSTAYLTEDIRRHPDVYEINLSVLFEDGTYFEDTADGDEQRKFFNLLKRSPHLPTSSQPQPGLYYQLIEDLIAKGYQAFIAIHLSSAISGTFNLAQSLIREFADQIQGWAIDSKASCIVLEVLVRHGIKLLENKVDPTKVVQFLRWQAEHTEIYLMVGELDNLVKGGRLSAGAAAIGQLLKIKPILTFNQIGEIVLLEKIRTNKKVYQRWLQLIAKALDTYPQGVSILVTHANNEVDLEKLVEKITTVYPDLPLYINTIGPVVGTHIGEGSLGMAVMPHVKEE</sequence>
<keyword evidence="4" id="KW-1185">Reference proteome</keyword>
<comment type="caution">
    <text evidence="3">The sequence shown here is derived from an EMBL/GenBank/DDBJ whole genome shotgun (WGS) entry which is preliminary data.</text>
</comment>
<evidence type="ECO:0000313" key="3">
    <source>
        <dbReference type="EMBL" id="MBG9987083.1"/>
    </source>
</evidence>
<dbReference type="PANTHER" id="PTHR33434">
    <property type="entry name" value="DEGV DOMAIN-CONTAINING PROTEIN DR_1986-RELATED"/>
    <property type="match status" value="1"/>
</dbReference>
<keyword evidence="2" id="KW-0446">Lipid-binding</keyword>
<dbReference type="EMBL" id="JACBXQ010000006">
    <property type="protein sequence ID" value="MBG9987083.1"/>
    <property type="molecule type" value="Genomic_DNA"/>
</dbReference>
<evidence type="ECO:0000313" key="4">
    <source>
        <dbReference type="Proteomes" id="UP000721415"/>
    </source>
</evidence>
<dbReference type="NCBIfam" id="TIGR00762">
    <property type="entry name" value="DegV"/>
    <property type="match status" value="1"/>
</dbReference>
<gene>
    <name evidence="3" type="ORF">HZY91_09405</name>
</gene>
<dbReference type="InterPro" id="IPR043168">
    <property type="entry name" value="DegV_C"/>
</dbReference>